<dbReference type="InterPro" id="IPR036390">
    <property type="entry name" value="WH_DNA-bd_sf"/>
</dbReference>
<dbReference type="SUPFAM" id="SSF46785">
    <property type="entry name" value="Winged helix' DNA-binding domain"/>
    <property type="match status" value="1"/>
</dbReference>
<accession>A0ABV7H0L3</accession>
<dbReference type="Proteomes" id="UP001595556">
    <property type="component" value="Unassembled WGS sequence"/>
</dbReference>
<evidence type="ECO:0000313" key="8">
    <source>
        <dbReference type="Proteomes" id="UP001595556"/>
    </source>
</evidence>
<gene>
    <name evidence="7" type="ORF">ACFOEN_05635</name>
</gene>
<keyword evidence="7" id="KW-0808">Transferase</keyword>
<evidence type="ECO:0000256" key="4">
    <source>
        <dbReference type="ARBA" id="ARBA00023125"/>
    </source>
</evidence>
<dbReference type="Gene3D" id="1.10.10.10">
    <property type="entry name" value="Winged helix-like DNA-binding domain superfamily/Winged helix DNA-binding domain"/>
    <property type="match status" value="1"/>
</dbReference>
<dbReference type="CDD" id="cd07377">
    <property type="entry name" value="WHTH_GntR"/>
    <property type="match status" value="1"/>
</dbReference>
<keyword evidence="3" id="KW-0805">Transcription regulation</keyword>
<evidence type="ECO:0000256" key="3">
    <source>
        <dbReference type="ARBA" id="ARBA00023015"/>
    </source>
</evidence>
<dbReference type="InterPro" id="IPR015424">
    <property type="entry name" value="PyrdxlP-dep_Trfase"/>
</dbReference>
<dbReference type="InterPro" id="IPR004839">
    <property type="entry name" value="Aminotransferase_I/II_large"/>
</dbReference>
<keyword evidence="8" id="KW-1185">Reference proteome</keyword>
<dbReference type="InterPro" id="IPR015421">
    <property type="entry name" value="PyrdxlP-dep_Trfase_major"/>
</dbReference>
<dbReference type="InterPro" id="IPR000524">
    <property type="entry name" value="Tscrpt_reg_HTH_GntR"/>
</dbReference>
<comment type="similarity">
    <text evidence="1">In the C-terminal section; belongs to the class-I pyridoxal-phosphate-dependent aminotransferase family.</text>
</comment>
<dbReference type="Pfam" id="PF00392">
    <property type="entry name" value="GntR"/>
    <property type="match status" value="1"/>
</dbReference>
<dbReference type="PANTHER" id="PTHR46577">
    <property type="entry name" value="HTH-TYPE TRANSCRIPTIONAL REGULATORY PROTEIN GABR"/>
    <property type="match status" value="1"/>
</dbReference>
<sequence length="495" mass="54688">MALEREQSIVPGNLAEARPAPVKRNENLDRAADETLVDQLVQRFRRRIEERILKPGGKLPSIRLLAEREGVSRFTVVEAYDRLVGQGLIESKRGSGFFVRERTLAPAKPLAVPEHQTMDTVWLLRNLFRDVGGPHHMPGTGTFPPEWLDAELIAHALRAYARGDGTSLLRYGTPYGYEPLREQLTIKLAELEIQAAPQQILTTTGVTQALTLVARQLAQPGDVVFVDDPGWFVLFAALNAQGLRVIGVPHTHDGPDLAELKRLAELHKPKLYVINSVLHNPTGHSLSAAKAFQILRLAEQFDFHIVEDDVYCDFHPGSHIQPATRLASLDQLKRVIYLGSFSKTLAANLRVGFIAAEVGLAASLVDQKMLLSLTSPEIGERVVHKVLSEGHYRKHVERLRHKLEGRRAATLKALEGVGVKFPNLAPCGMFLWGDLGVDSLQVTNAGLDENFVFAPGSLFSPTQAPSTWMRFNAATSGHPQMLRFLAQSIEQAARG</sequence>
<keyword evidence="4" id="KW-0238">DNA-binding</keyword>
<dbReference type="InterPro" id="IPR036388">
    <property type="entry name" value="WH-like_DNA-bd_sf"/>
</dbReference>
<dbReference type="SUPFAM" id="SSF53383">
    <property type="entry name" value="PLP-dependent transferases"/>
    <property type="match status" value="1"/>
</dbReference>
<dbReference type="InterPro" id="IPR051446">
    <property type="entry name" value="HTH_trans_reg/aminotransferase"/>
</dbReference>
<dbReference type="PRINTS" id="PR00035">
    <property type="entry name" value="HTHGNTR"/>
</dbReference>
<dbReference type="EMBL" id="JBHRTI010000003">
    <property type="protein sequence ID" value="MFC3147122.1"/>
    <property type="molecule type" value="Genomic_DNA"/>
</dbReference>
<name>A0ABV7H0L3_9BURK</name>
<proteinExistence type="inferred from homology"/>
<keyword evidence="7" id="KW-0032">Aminotransferase</keyword>
<organism evidence="7 8">
    <name type="scientific">Piscinibacterium candidicorallinum</name>
    <dbReference type="NCBI Taxonomy" id="1793872"/>
    <lineage>
        <taxon>Bacteria</taxon>
        <taxon>Pseudomonadati</taxon>
        <taxon>Pseudomonadota</taxon>
        <taxon>Betaproteobacteria</taxon>
        <taxon>Burkholderiales</taxon>
        <taxon>Piscinibacterium</taxon>
    </lineage>
</organism>
<dbReference type="Gene3D" id="3.40.640.10">
    <property type="entry name" value="Type I PLP-dependent aspartate aminotransferase-like (Major domain)"/>
    <property type="match status" value="1"/>
</dbReference>
<evidence type="ECO:0000256" key="5">
    <source>
        <dbReference type="ARBA" id="ARBA00023163"/>
    </source>
</evidence>
<evidence type="ECO:0000259" key="6">
    <source>
        <dbReference type="PROSITE" id="PS50949"/>
    </source>
</evidence>
<evidence type="ECO:0000256" key="2">
    <source>
        <dbReference type="ARBA" id="ARBA00022898"/>
    </source>
</evidence>
<dbReference type="PROSITE" id="PS50949">
    <property type="entry name" value="HTH_GNTR"/>
    <property type="match status" value="1"/>
</dbReference>
<evidence type="ECO:0000256" key="1">
    <source>
        <dbReference type="ARBA" id="ARBA00005384"/>
    </source>
</evidence>
<protein>
    <submittedName>
        <fullName evidence="7">PLP-dependent aminotransferase family protein</fullName>
    </submittedName>
</protein>
<dbReference type="GO" id="GO:0008483">
    <property type="term" value="F:transaminase activity"/>
    <property type="evidence" value="ECO:0007669"/>
    <property type="project" value="UniProtKB-KW"/>
</dbReference>
<dbReference type="Pfam" id="PF00155">
    <property type="entry name" value="Aminotran_1_2"/>
    <property type="match status" value="1"/>
</dbReference>
<reference evidence="8" key="1">
    <citation type="journal article" date="2019" name="Int. J. Syst. Evol. Microbiol.">
        <title>The Global Catalogue of Microorganisms (GCM) 10K type strain sequencing project: providing services to taxonomists for standard genome sequencing and annotation.</title>
        <authorList>
            <consortium name="The Broad Institute Genomics Platform"/>
            <consortium name="The Broad Institute Genome Sequencing Center for Infectious Disease"/>
            <person name="Wu L."/>
            <person name="Ma J."/>
        </authorList>
    </citation>
    <scope>NUCLEOTIDE SEQUENCE [LARGE SCALE GENOMIC DNA]</scope>
    <source>
        <strain evidence="8">KCTC 52168</strain>
    </source>
</reference>
<dbReference type="RefSeq" id="WP_377301880.1">
    <property type="nucleotide sequence ID" value="NZ_CP180191.1"/>
</dbReference>
<dbReference type="SMART" id="SM00345">
    <property type="entry name" value="HTH_GNTR"/>
    <property type="match status" value="1"/>
</dbReference>
<comment type="caution">
    <text evidence="7">The sequence shown here is derived from an EMBL/GenBank/DDBJ whole genome shotgun (WGS) entry which is preliminary data.</text>
</comment>
<dbReference type="PANTHER" id="PTHR46577:SF2">
    <property type="entry name" value="TRANSCRIPTIONAL REGULATORY PROTEIN"/>
    <property type="match status" value="1"/>
</dbReference>
<keyword evidence="5" id="KW-0804">Transcription</keyword>
<evidence type="ECO:0000313" key="7">
    <source>
        <dbReference type="EMBL" id="MFC3147122.1"/>
    </source>
</evidence>
<dbReference type="CDD" id="cd00609">
    <property type="entry name" value="AAT_like"/>
    <property type="match status" value="1"/>
</dbReference>
<feature type="domain" description="HTH gntR-type" evidence="6">
    <location>
        <begin position="34"/>
        <end position="102"/>
    </location>
</feature>
<keyword evidence="2" id="KW-0663">Pyridoxal phosphate</keyword>